<evidence type="ECO:0000313" key="2">
    <source>
        <dbReference type="EMBL" id="GJT61946.1"/>
    </source>
</evidence>
<sequence>MALANYGVAGGYQLWFQKNNWRQLLVYCGRDMSTRRCAGYFSKKVKAKKQLFTESHDDTNKGKKPTKKKQLKRGNLTFKVGKVKTRSCKVGEGTSKEGEGSSRNFDVSPKWTKSKIASSRKSGQPQCGFRLWVSWISTENSFQIKSLKAEHKCVRNYNLGSLVTYKWIAHHFAKEIIEDPFIPLLKMKAAIREKFLINVSLAYLPLYLRDVTLTYNIT</sequence>
<proteinExistence type="predicted"/>
<accession>A0ABQ5FF77</accession>
<comment type="caution">
    <text evidence="2">The sequence shown here is derived from an EMBL/GenBank/DDBJ whole genome shotgun (WGS) entry which is preliminary data.</text>
</comment>
<dbReference type="EMBL" id="BQNB010017331">
    <property type="protein sequence ID" value="GJT61946.1"/>
    <property type="molecule type" value="Genomic_DNA"/>
</dbReference>
<evidence type="ECO:0000313" key="3">
    <source>
        <dbReference type="Proteomes" id="UP001151760"/>
    </source>
</evidence>
<name>A0ABQ5FF77_9ASTR</name>
<organism evidence="2 3">
    <name type="scientific">Tanacetum coccineum</name>
    <dbReference type="NCBI Taxonomy" id="301880"/>
    <lineage>
        <taxon>Eukaryota</taxon>
        <taxon>Viridiplantae</taxon>
        <taxon>Streptophyta</taxon>
        <taxon>Embryophyta</taxon>
        <taxon>Tracheophyta</taxon>
        <taxon>Spermatophyta</taxon>
        <taxon>Magnoliopsida</taxon>
        <taxon>eudicotyledons</taxon>
        <taxon>Gunneridae</taxon>
        <taxon>Pentapetalae</taxon>
        <taxon>asterids</taxon>
        <taxon>campanulids</taxon>
        <taxon>Asterales</taxon>
        <taxon>Asteraceae</taxon>
        <taxon>Asteroideae</taxon>
        <taxon>Anthemideae</taxon>
        <taxon>Anthemidinae</taxon>
        <taxon>Tanacetum</taxon>
    </lineage>
</organism>
<protein>
    <submittedName>
        <fullName evidence="2">Uncharacterized protein</fullName>
    </submittedName>
</protein>
<dbReference type="Proteomes" id="UP001151760">
    <property type="component" value="Unassembled WGS sequence"/>
</dbReference>
<feature type="compositionally biased region" description="Basic residues" evidence="1">
    <location>
        <begin position="62"/>
        <end position="71"/>
    </location>
</feature>
<reference evidence="2" key="1">
    <citation type="journal article" date="2022" name="Int. J. Mol. Sci.">
        <title>Draft Genome of Tanacetum Coccineum: Genomic Comparison of Closely Related Tanacetum-Family Plants.</title>
        <authorList>
            <person name="Yamashiro T."/>
            <person name="Shiraishi A."/>
            <person name="Nakayama K."/>
            <person name="Satake H."/>
        </authorList>
    </citation>
    <scope>NUCLEOTIDE SEQUENCE</scope>
</reference>
<feature type="region of interest" description="Disordered" evidence="1">
    <location>
        <begin position="52"/>
        <end position="71"/>
    </location>
</feature>
<gene>
    <name evidence="2" type="ORF">Tco_1005479</name>
</gene>
<reference evidence="2" key="2">
    <citation type="submission" date="2022-01" db="EMBL/GenBank/DDBJ databases">
        <authorList>
            <person name="Yamashiro T."/>
            <person name="Shiraishi A."/>
            <person name="Satake H."/>
            <person name="Nakayama K."/>
        </authorList>
    </citation>
    <scope>NUCLEOTIDE SEQUENCE</scope>
</reference>
<dbReference type="PANTHER" id="PTHR31973:SF189">
    <property type="entry name" value="TRANSPOSASE, MUDR, PLANT, MULE TRANSPOSASE DOMAIN PROTEIN-RELATED"/>
    <property type="match status" value="1"/>
</dbReference>
<dbReference type="PANTHER" id="PTHR31973">
    <property type="entry name" value="POLYPROTEIN, PUTATIVE-RELATED"/>
    <property type="match status" value="1"/>
</dbReference>
<evidence type="ECO:0000256" key="1">
    <source>
        <dbReference type="SAM" id="MobiDB-lite"/>
    </source>
</evidence>
<keyword evidence="3" id="KW-1185">Reference proteome</keyword>